<feature type="compositionally biased region" description="Low complexity" evidence="1">
    <location>
        <begin position="1"/>
        <end position="18"/>
    </location>
</feature>
<feature type="region of interest" description="Disordered" evidence="1">
    <location>
        <begin position="42"/>
        <end position="84"/>
    </location>
</feature>
<evidence type="ECO:0000313" key="2">
    <source>
        <dbReference type="EMBL" id="KAK9695029.1"/>
    </source>
</evidence>
<comment type="caution">
    <text evidence="2">The sequence shown here is derived from an EMBL/GenBank/DDBJ whole genome shotgun (WGS) entry which is preliminary data.</text>
</comment>
<accession>A0ABR2VR73</accession>
<gene>
    <name evidence="2" type="ORF">K7432_013184</name>
</gene>
<evidence type="ECO:0000256" key="1">
    <source>
        <dbReference type="SAM" id="MobiDB-lite"/>
    </source>
</evidence>
<keyword evidence="3" id="KW-1185">Reference proteome</keyword>
<sequence length="137" mass="15204">MCSLSTSSISNSTNPDTTVLNLPKSVTRKESGLYVNSHLTEYSSGQTSAQQERSRETTFESMTNIKPAPIDTKASDTINSPTRPVETIEYPTLDLSSPSNEYVSDEKLASDSELSFLLTEMRMNPPEYSQTYMPYIA</sequence>
<feature type="compositionally biased region" description="Polar residues" evidence="1">
    <location>
        <begin position="42"/>
        <end position="51"/>
    </location>
</feature>
<reference evidence="2 3" key="1">
    <citation type="submission" date="2023-04" db="EMBL/GenBank/DDBJ databases">
        <title>Genome of Basidiobolus ranarum AG-B5.</title>
        <authorList>
            <person name="Stajich J.E."/>
            <person name="Carter-House D."/>
            <person name="Gryganskyi A."/>
        </authorList>
    </citation>
    <scope>NUCLEOTIDE SEQUENCE [LARGE SCALE GENOMIC DNA]</scope>
    <source>
        <strain evidence="2 3">AG-B5</strain>
    </source>
</reference>
<protein>
    <submittedName>
        <fullName evidence="2">Uncharacterized protein</fullName>
    </submittedName>
</protein>
<proteinExistence type="predicted"/>
<organism evidence="2 3">
    <name type="scientific">Basidiobolus ranarum</name>
    <dbReference type="NCBI Taxonomy" id="34480"/>
    <lineage>
        <taxon>Eukaryota</taxon>
        <taxon>Fungi</taxon>
        <taxon>Fungi incertae sedis</taxon>
        <taxon>Zoopagomycota</taxon>
        <taxon>Entomophthoromycotina</taxon>
        <taxon>Basidiobolomycetes</taxon>
        <taxon>Basidiobolales</taxon>
        <taxon>Basidiobolaceae</taxon>
        <taxon>Basidiobolus</taxon>
    </lineage>
</organism>
<dbReference type="EMBL" id="JASJQH010008131">
    <property type="protein sequence ID" value="KAK9695029.1"/>
    <property type="molecule type" value="Genomic_DNA"/>
</dbReference>
<name>A0ABR2VR73_9FUNG</name>
<feature type="region of interest" description="Disordered" evidence="1">
    <location>
        <begin position="1"/>
        <end position="20"/>
    </location>
</feature>
<dbReference type="Proteomes" id="UP001479436">
    <property type="component" value="Unassembled WGS sequence"/>
</dbReference>
<evidence type="ECO:0000313" key="3">
    <source>
        <dbReference type="Proteomes" id="UP001479436"/>
    </source>
</evidence>